<evidence type="ECO:0000256" key="1">
    <source>
        <dbReference type="ARBA" id="ARBA00009995"/>
    </source>
</evidence>
<dbReference type="PANTHER" id="PTHR48043">
    <property type="entry name" value="EG:EG0003.4 PROTEIN-RELATED"/>
    <property type="match status" value="1"/>
</dbReference>
<name>A0A8T2KGW0_9PIPI</name>
<keyword evidence="5" id="KW-0812">Transmembrane</keyword>
<organism evidence="6 7">
    <name type="scientific">Hymenochirus boettgeri</name>
    <name type="common">Congo dwarf clawed frog</name>
    <dbReference type="NCBI Taxonomy" id="247094"/>
    <lineage>
        <taxon>Eukaryota</taxon>
        <taxon>Metazoa</taxon>
        <taxon>Chordata</taxon>
        <taxon>Craniata</taxon>
        <taxon>Vertebrata</taxon>
        <taxon>Euteleostomi</taxon>
        <taxon>Amphibia</taxon>
        <taxon>Batrachia</taxon>
        <taxon>Anura</taxon>
        <taxon>Pipoidea</taxon>
        <taxon>Pipidae</taxon>
        <taxon>Pipinae</taxon>
        <taxon>Hymenochirus</taxon>
    </lineage>
</organism>
<dbReference type="PROSITE" id="PS51257">
    <property type="entry name" value="PROKAR_LIPOPROTEIN"/>
    <property type="match status" value="1"/>
</dbReference>
<protein>
    <recommendedName>
        <fullName evidence="5">UDP-glucuronosyltransferase</fullName>
        <ecNumber evidence="5">2.4.1.17</ecNumber>
    </recommendedName>
</protein>
<evidence type="ECO:0000313" key="7">
    <source>
        <dbReference type="Proteomes" id="UP000812440"/>
    </source>
</evidence>
<proteinExistence type="inferred from homology"/>
<dbReference type="PROSITE" id="PS00375">
    <property type="entry name" value="UDPGT"/>
    <property type="match status" value="1"/>
</dbReference>
<comment type="catalytic activity">
    <reaction evidence="5">
        <text>glucuronate acceptor + UDP-alpha-D-glucuronate = acceptor beta-D-glucuronoside + UDP + H(+)</text>
        <dbReference type="Rhea" id="RHEA:21032"/>
        <dbReference type="ChEBI" id="CHEBI:15378"/>
        <dbReference type="ChEBI" id="CHEBI:58052"/>
        <dbReference type="ChEBI" id="CHEBI:58223"/>
        <dbReference type="ChEBI" id="CHEBI:132367"/>
        <dbReference type="ChEBI" id="CHEBI:132368"/>
        <dbReference type="EC" id="2.4.1.17"/>
    </reaction>
</comment>
<keyword evidence="7" id="KW-1185">Reference proteome</keyword>
<evidence type="ECO:0000256" key="2">
    <source>
        <dbReference type="ARBA" id="ARBA00022676"/>
    </source>
</evidence>
<dbReference type="CDD" id="cd03784">
    <property type="entry name" value="GT1_Gtf-like"/>
    <property type="match status" value="1"/>
</dbReference>
<dbReference type="Proteomes" id="UP000812440">
    <property type="component" value="Chromosome 1"/>
</dbReference>
<dbReference type="OrthoDB" id="5835829at2759"/>
<keyword evidence="5" id="KW-0472">Membrane</keyword>
<keyword evidence="3 4" id="KW-0808">Transferase</keyword>
<comment type="subcellular location">
    <subcellularLocation>
        <location evidence="5">Membrane</location>
        <topology evidence="5">Single-pass membrane protein</topology>
    </subcellularLocation>
</comment>
<dbReference type="Gene3D" id="3.40.50.2000">
    <property type="entry name" value="Glycogen Phosphorylase B"/>
    <property type="match status" value="2"/>
</dbReference>
<dbReference type="SUPFAM" id="SSF53756">
    <property type="entry name" value="UDP-Glycosyltransferase/glycogen phosphorylase"/>
    <property type="match status" value="1"/>
</dbReference>
<dbReference type="EC" id="2.4.1.17" evidence="5"/>
<comment type="similarity">
    <text evidence="1 4">Belongs to the UDP-glycosyltransferase family.</text>
</comment>
<accession>A0A8T2KGW0</accession>
<dbReference type="PANTHER" id="PTHR48043:SF63">
    <property type="entry name" value="UDP GLUCURONOSYLTRANSFERASE 5 FAMILY, POLYPEPTIDE F1-RELATED"/>
    <property type="match status" value="1"/>
</dbReference>
<evidence type="ECO:0000256" key="4">
    <source>
        <dbReference type="RuleBase" id="RU003718"/>
    </source>
</evidence>
<dbReference type="InterPro" id="IPR035595">
    <property type="entry name" value="UDP_glycos_trans_CS"/>
</dbReference>
<reference evidence="6" key="1">
    <citation type="thesis" date="2020" institute="ProQuest LLC" country="789 East Eisenhower Parkway, Ann Arbor, MI, USA">
        <title>Comparative Genomics and Chromosome Evolution.</title>
        <authorList>
            <person name="Mudd A.B."/>
        </authorList>
    </citation>
    <scope>NUCLEOTIDE SEQUENCE</scope>
    <source>
        <strain evidence="6">Female2</strain>
        <tissue evidence="6">Blood</tissue>
    </source>
</reference>
<dbReference type="InterPro" id="IPR050271">
    <property type="entry name" value="UDP-glycosyltransferase"/>
</dbReference>
<dbReference type="AlphaFoldDB" id="A0A8T2KGW0"/>
<evidence type="ECO:0000256" key="3">
    <source>
        <dbReference type="ARBA" id="ARBA00022679"/>
    </source>
</evidence>
<gene>
    <name evidence="6" type="ORF">GDO86_001104</name>
</gene>
<dbReference type="Pfam" id="PF00201">
    <property type="entry name" value="UDPGT"/>
    <property type="match status" value="1"/>
</dbReference>
<dbReference type="FunFam" id="3.40.50.2000:FF:000021">
    <property type="entry name" value="UDP-glucuronosyltransferase"/>
    <property type="match status" value="1"/>
</dbReference>
<comment type="caution">
    <text evidence="6">The sequence shown here is derived from an EMBL/GenBank/DDBJ whole genome shotgun (WGS) entry which is preliminary data.</text>
</comment>
<feature type="transmembrane region" description="Helical" evidence="5">
    <location>
        <begin position="487"/>
        <end position="511"/>
    </location>
</feature>
<keyword evidence="2 4" id="KW-0328">Glycosyltransferase</keyword>
<evidence type="ECO:0000256" key="5">
    <source>
        <dbReference type="RuleBase" id="RU362059"/>
    </source>
</evidence>
<dbReference type="InterPro" id="IPR002213">
    <property type="entry name" value="UDP_glucos_trans"/>
</dbReference>
<sequence length="531" mass="60493">MELRKYVIWISALLGCTFLTSAKSGKILVVPVDGSHWINIKILMIELIQRGHELTVLRPSNSLYIDETSNDFQVLNIPMSEKMVLTREEFEKYSLEWIFANAFSKETSTFSLAWNFIQSIHMGTQAASIAVSAIFENKDKMDYLRNAKFDLILADPYNAAGAMLAYHLKLPLVFFGRWMPTEDIHFAIAPSPLSYVPVINSRLTDRMVFSERVTNFLLFSMYYVSSHLFVYPVYDNLCYRYLKSDIGLFEMYKQADIYLMKIDYVLEFPRPMMPSAVYIGGFQCKPPKSLPQDIKEFMDSGTEGVVVFSLGTIVKTLPFNIANEFAAGLARLSEKVIWRYAGEKLDTLGNNTMVVDWIPQNDVLSHPNTKAFLAHGGENGIYEAIYHGVPVVGVPLFGDQYENIMRLKTRGAAILLDSLMGVTSQDIFHAVRLIIDDPSYRAAMKRLSRLHRDTPIAPLDAAVFWTEFTMRHGGASHLQSVGNFLPWYQYYLLDVIGFLAFISILCIYLALKFLKVISRICCSIKRKNKKD</sequence>
<evidence type="ECO:0000313" key="6">
    <source>
        <dbReference type="EMBL" id="KAG8454750.1"/>
    </source>
</evidence>
<dbReference type="EMBL" id="JAACNH010000001">
    <property type="protein sequence ID" value="KAG8454750.1"/>
    <property type="molecule type" value="Genomic_DNA"/>
</dbReference>
<keyword evidence="5" id="KW-1133">Transmembrane helix</keyword>
<dbReference type="GO" id="GO:0015020">
    <property type="term" value="F:glucuronosyltransferase activity"/>
    <property type="evidence" value="ECO:0007669"/>
    <property type="project" value="UniProtKB-EC"/>
</dbReference>
<dbReference type="GO" id="GO:0016020">
    <property type="term" value="C:membrane"/>
    <property type="evidence" value="ECO:0007669"/>
    <property type="project" value="UniProtKB-SubCell"/>
</dbReference>